<feature type="transmembrane region" description="Helical" evidence="1">
    <location>
        <begin position="111"/>
        <end position="133"/>
    </location>
</feature>
<feature type="transmembrane region" description="Helical" evidence="1">
    <location>
        <begin position="244"/>
        <end position="262"/>
    </location>
</feature>
<comment type="caution">
    <text evidence="2">The sequence shown here is derived from an EMBL/GenBank/DDBJ whole genome shotgun (WGS) entry which is preliminary data.</text>
</comment>
<evidence type="ECO:0000313" key="3">
    <source>
        <dbReference type="Proteomes" id="UP000034826"/>
    </source>
</evidence>
<organism evidence="2 3">
    <name type="scientific">Candidatus Woesebacteria bacterium GW2011_GWA2_44_33</name>
    <dbReference type="NCBI Taxonomy" id="1618564"/>
    <lineage>
        <taxon>Bacteria</taxon>
        <taxon>Candidatus Woeseibacteriota</taxon>
    </lineage>
</organism>
<evidence type="ECO:0000313" key="2">
    <source>
        <dbReference type="EMBL" id="KKT67724.1"/>
    </source>
</evidence>
<feature type="transmembrane region" description="Helical" evidence="1">
    <location>
        <begin position="297"/>
        <end position="315"/>
    </location>
</feature>
<reference evidence="2 3" key="1">
    <citation type="journal article" date="2015" name="Nature">
        <title>rRNA introns, odd ribosomes, and small enigmatic genomes across a large radiation of phyla.</title>
        <authorList>
            <person name="Brown C.T."/>
            <person name="Hug L.A."/>
            <person name="Thomas B.C."/>
            <person name="Sharon I."/>
            <person name="Castelle C.J."/>
            <person name="Singh A."/>
            <person name="Wilkins M.J."/>
            <person name="Williams K.H."/>
            <person name="Banfield J.F."/>
        </authorList>
    </citation>
    <scope>NUCLEOTIDE SEQUENCE [LARGE SCALE GENOMIC DNA]</scope>
</reference>
<feature type="transmembrane region" description="Helical" evidence="1">
    <location>
        <begin position="206"/>
        <end position="224"/>
    </location>
</feature>
<dbReference type="AlphaFoldDB" id="A0A0G1M731"/>
<dbReference type="EMBL" id="LCIY01000001">
    <property type="protein sequence ID" value="KKT67724.1"/>
    <property type="molecule type" value="Genomic_DNA"/>
</dbReference>
<accession>A0A0G1M731</accession>
<proteinExistence type="predicted"/>
<feature type="transmembrane region" description="Helical" evidence="1">
    <location>
        <begin position="327"/>
        <end position="346"/>
    </location>
</feature>
<feature type="transmembrane region" description="Helical" evidence="1">
    <location>
        <begin position="164"/>
        <end position="186"/>
    </location>
</feature>
<evidence type="ECO:0000256" key="1">
    <source>
        <dbReference type="SAM" id="Phobius"/>
    </source>
</evidence>
<keyword evidence="1" id="KW-0472">Membrane</keyword>
<keyword evidence="1" id="KW-1133">Transmembrane helix</keyword>
<feature type="transmembrane region" description="Helical" evidence="1">
    <location>
        <begin position="139"/>
        <end position="157"/>
    </location>
</feature>
<feature type="transmembrane region" description="Helical" evidence="1">
    <location>
        <begin position="268"/>
        <end position="285"/>
    </location>
</feature>
<gene>
    <name evidence="2" type="ORF">UW60_C0001G0002</name>
</gene>
<dbReference type="Proteomes" id="UP000034826">
    <property type="component" value="Unassembled WGS sequence"/>
</dbReference>
<name>A0A0G1M731_9BACT</name>
<feature type="transmembrane region" description="Helical" evidence="1">
    <location>
        <begin position="7"/>
        <end position="26"/>
    </location>
</feature>
<keyword evidence="1" id="KW-0812">Transmembrane</keyword>
<sequence>MRTAKIDIVYVVIGWVLTIFSVVMLYRQGVIRSFFHQDDVIELAVVADWQGWKTVGHLNNEHLNITFWPLLRAEWLWFGTTYPAYLLMNIVLHVIVLSLMFSITYRLTKSFVWASVPVWGMVINSSWFTVVWWITGQMFFLATIFALLSYWVILKIIERPKSKVLVPVLYILSILPGLSWGIGLTWPIWPFLVFGFDYLKKRVNHIGYTLIAAQMTLGIIYLSLVGSNLSVHTDPKTWLSNPPAIINFMIMGLSKTVVGRWLWPGENLRASVVSILIVLVLTLIYRSRRKLLDNHILFGFIVAVGSFVTLAVPRWKFGIEHALANYYAYFPLSFLLIGVAVLLYRMKLTGIKRVLIMSIFLVHIPLSWTGFESWAKPWVVRPQQTRAYFAELNSTHPGSCLENRFIPEYIVPQNIWRIDFLWPIFKKDFDPFCNKKNEP</sequence>
<evidence type="ECO:0008006" key="4">
    <source>
        <dbReference type="Google" id="ProtNLM"/>
    </source>
</evidence>
<feature type="transmembrane region" description="Helical" evidence="1">
    <location>
        <begin position="84"/>
        <end position="104"/>
    </location>
</feature>
<protein>
    <recommendedName>
        <fullName evidence="4">Glycosyltransferase RgtA/B/C/D-like domain-containing protein</fullName>
    </recommendedName>
</protein>